<evidence type="ECO:0000256" key="9">
    <source>
        <dbReference type="RuleBase" id="RU364072"/>
    </source>
</evidence>
<dbReference type="GO" id="GO:0009317">
    <property type="term" value="C:acetyl-CoA carboxylase complex"/>
    <property type="evidence" value="ECO:0007669"/>
    <property type="project" value="InterPro"/>
</dbReference>
<dbReference type="InterPro" id="IPR001882">
    <property type="entry name" value="Biotin_BS"/>
</dbReference>
<evidence type="ECO:0000256" key="5">
    <source>
        <dbReference type="ARBA" id="ARBA00022832"/>
    </source>
</evidence>
<comment type="caution">
    <text evidence="12">The sequence shown here is derived from an EMBL/GenBank/DDBJ whole genome shotgun (WGS) entry which is preliminary data.</text>
</comment>
<dbReference type="FunFam" id="2.40.50.100:FF:000003">
    <property type="entry name" value="Acetyl-CoA carboxylase biotin carboxyl carrier protein"/>
    <property type="match status" value="1"/>
</dbReference>
<dbReference type="Pfam" id="PF00364">
    <property type="entry name" value="Biotin_lipoyl"/>
    <property type="match status" value="1"/>
</dbReference>
<feature type="compositionally biased region" description="Low complexity" evidence="10">
    <location>
        <begin position="58"/>
        <end position="87"/>
    </location>
</feature>
<evidence type="ECO:0000256" key="7">
    <source>
        <dbReference type="ARBA" id="ARBA00023160"/>
    </source>
</evidence>
<evidence type="ECO:0000256" key="8">
    <source>
        <dbReference type="ARBA" id="ARBA00023267"/>
    </source>
</evidence>
<dbReference type="InterPro" id="IPR050709">
    <property type="entry name" value="Biotin_Carboxyl_Carrier/Decarb"/>
</dbReference>
<dbReference type="GO" id="GO:0006633">
    <property type="term" value="P:fatty acid biosynthetic process"/>
    <property type="evidence" value="ECO:0007669"/>
    <property type="project" value="UniProtKB-UniPathway"/>
</dbReference>
<keyword evidence="13" id="KW-1185">Reference proteome</keyword>
<keyword evidence="5 9" id="KW-0276">Fatty acid metabolism</keyword>
<evidence type="ECO:0000313" key="13">
    <source>
        <dbReference type="Proteomes" id="UP000257131"/>
    </source>
</evidence>
<keyword evidence="8 9" id="KW-0092">Biotin</keyword>
<organism evidence="12 13">
    <name type="scientific">Rhodosalinus sediminis</name>
    <dbReference type="NCBI Taxonomy" id="1940533"/>
    <lineage>
        <taxon>Bacteria</taxon>
        <taxon>Pseudomonadati</taxon>
        <taxon>Pseudomonadota</taxon>
        <taxon>Alphaproteobacteria</taxon>
        <taxon>Rhodobacterales</taxon>
        <taxon>Paracoccaceae</taxon>
        <taxon>Rhodosalinus</taxon>
    </lineage>
</organism>
<dbReference type="PANTHER" id="PTHR45266">
    <property type="entry name" value="OXALOACETATE DECARBOXYLASE ALPHA CHAIN"/>
    <property type="match status" value="1"/>
</dbReference>
<dbReference type="PRINTS" id="PR01071">
    <property type="entry name" value="ACOABIOTINCC"/>
</dbReference>
<dbReference type="OrthoDB" id="9811735at2"/>
<dbReference type="PANTHER" id="PTHR45266:SF3">
    <property type="entry name" value="OXALOACETATE DECARBOXYLASE ALPHA CHAIN"/>
    <property type="match status" value="1"/>
</dbReference>
<dbReference type="CDD" id="cd06850">
    <property type="entry name" value="biotinyl_domain"/>
    <property type="match status" value="1"/>
</dbReference>
<dbReference type="Proteomes" id="UP000257131">
    <property type="component" value="Unassembled WGS sequence"/>
</dbReference>
<evidence type="ECO:0000256" key="1">
    <source>
        <dbReference type="ARBA" id="ARBA00003761"/>
    </source>
</evidence>
<accession>A0A3D9BQ48</accession>
<dbReference type="PROSITE" id="PS00188">
    <property type="entry name" value="BIOTIN"/>
    <property type="match status" value="1"/>
</dbReference>
<reference evidence="12 13" key="1">
    <citation type="journal article" date="2017" name="Int. J. Syst. Evol. Microbiol.">
        <title>Rhodosalinus sediminis gen. nov., sp. nov., isolated from marine saltern.</title>
        <authorList>
            <person name="Guo L.Y."/>
            <person name="Ling S.K."/>
            <person name="Li C.M."/>
            <person name="Chen G.J."/>
            <person name="Du Z.J."/>
        </authorList>
    </citation>
    <scope>NUCLEOTIDE SEQUENCE [LARGE SCALE GENOMIC DNA]</scope>
    <source>
        <strain evidence="12 13">WDN1C137</strain>
    </source>
</reference>
<evidence type="ECO:0000256" key="4">
    <source>
        <dbReference type="ARBA" id="ARBA00022516"/>
    </source>
</evidence>
<dbReference type="AlphaFoldDB" id="A0A3D9BQ48"/>
<evidence type="ECO:0000259" key="11">
    <source>
        <dbReference type="PROSITE" id="PS50968"/>
    </source>
</evidence>
<evidence type="ECO:0000313" key="12">
    <source>
        <dbReference type="EMBL" id="REC55645.1"/>
    </source>
</evidence>
<sequence>MTTHPHDDDVAFIRALAEVLRDSELSEISVARQRGEEDRLDVTLSRAPATPPPPPAAPAALAPPAAAPAPAAEAPAAPEDPAAHPGAVTSPMVGTVYLQPEPGAASFVSVGTPVSEGDTLLIVEAMKTMNHIPAPRAGTVKRILVEDGAAVEYGAPLVIIE</sequence>
<evidence type="ECO:0000256" key="2">
    <source>
        <dbReference type="ARBA" id="ARBA00005194"/>
    </source>
</evidence>
<dbReference type="PROSITE" id="PS50968">
    <property type="entry name" value="BIOTINYL_LIPOYL"/>
    <property type="match status" value="1"/>
</dbReference>
<dbReference type="NCBIfam" id="TIGR00531">
    <property type="entry name" value="BCCP"/>
    <property type="match status" value="1"/>
</dbReference>
<protein>
    <recommendedName>
        <fullName evidence="3 9">Biotin carboxyl carrier protein of acetyl-CoA carboxylase</fullName>
    </recommendedName>
</protein>
<keyword evidence="6 9" id="KW-0443">Lipid metabolism</keyword>
<name>A0A3D9BQ48_9RHOB</name>
<dbReference type="GO" id="GO:0003989">
    <property type="term" value="F:acetyl-CoA carboxylase activity"/>
    <property type="evidence" value="ECO:0007669"/>
    <property type="project" value="InterPro"/>
</dbReference>
<dbReference type="SUPFAM" id="SSF51230">
    <property type="entry name" value="Single hybrid motif"/>
    <property type="match status" value="1"/>
</dbReference>
<feature type="region of interest" description="Disordered" evidence="10">
    <location>
        <begin position="31"/>
        <end position="90"/>
    </location>
</feature>
<feature type="domain" description="Lipoyl-binding" evidence="11">
    <location>
        <begin position="85"/>
        <end position="161"/>
    </location>
</feature>
<keyword evidence="4 9" id="KW-0444">Lipid biosynthesis</keyword>
<dbReference type="Gene3D" id="2.40.50.100">
    <property type="match status" value="1"/>
</dbReference>
<proteinExistence type="predicted"/>
<dbReference type="InterPro" id="IPR000089">
    <property type="entry name" value="Biotin_lipoyl"/>
</dbReference>
<dbReference type="InterPro" id="IPR001249">
    <property type="entry name" value="AcCoA_biotinCC"/>
</dbReference>
<evidence type="ECO:0000256" key="3">
    <source>
        <dbReference type="ARBA" id="ARBA00017562"/>
    </source>
</evidence>
<evidence type="ECO:0000256" key="6">
    <source>
        <dbReference type="ARBA" id="ARBA00023098"/>
    </source>
</evidence>
<comment type="function">
    <text evidence="1 9">This protein is a component of the acetyl coenzyme A carboxylase complex; first, biotin carboxylase catalyzes the carboxylation of the carrier protein and then the transcarboxylase transfers the carboxyl group to form malonyl-CoA.</text>
</comment>
<dbReference type="RefSeq" id="WP_115980798.1">
    <property type="nucleotide sequence ID" value="NZ_QOHR01000017.1"/>
</dbReference>
<gene>
    <name evidence="12" type="primary">accB</name>
    <name evidence="12" type="ORF">DRV84_11560</name>
</gene>
<dbReference type="UniPathway" id="UPA00094"/>
<dbReference type="InterPro" id="IPR011053">
    <property type="entry name" value="Single_hybrid_motif"/>
</dbReference>
<comment type="pathway">
    <text evidence="2 9">Lipid metabolism; fatty acid biosynthesis.</text>
</comment>
<dbReference type="EMBL" id="QOHR01000017">
    <property type="protein sequence ID" value="REC55645.1"/>
    <property type="molecule type" value="Genomic_DNA"/>
</dbReference>
<evidence type="ECO:0000256" key="10">
    <source>
        <dbReference type="SAM" id="MobiDB-lite"/>
    </source>
</evidence>
<keyword evidence="7 9" id="KW-0275">Fatty acid biosynthesis</keyword>